<name>A0A1M4XWR1_STRHI</name>
<dbReference type="EMBL" id="FQVN01000002">
    <property type="protein sequence ID" value="SHE97786.1"/>
    <property type="molecule type" value="Genomic_DNA"/>
</dbReference>
<sequence length="171" mass="18480">MERLLLSLLVLAFFVLCAAGMWWGWRNRARRQAAVLPAFPPAPEALPGPELLTAATGVYVGTTTAGDWQDRVAVGDVGHRAAASLRLTDAGLLVERNGASPLWIPAESLREARTDRALAGKVMGPDGLLVVTWQLGEHLLDTGFRGDDKASYSEWVSALNALAHPNRENTR</sequence>
<dbReference type="Proteomes" id="UP000184501">
    <property type="component" value="Unassembled WGS sequence"/>
</dbReference>
<feature type="domain" description="PH" evidence="1">
    <location>
        <begin position="37"/>
        <end position="159"/>
    </location>
</feature>
<dbReference type="OrthoDB" id="4774775at2"/>
<accession>A0A1M4XWR1</accession>
<protein>
    <recommendedName>
        <fullName evidence="1">PH domain-containing protein</fullName>
    </recommendedName>
</protein>
<dbReference type="AlphaFoldDB" id="A0A1M4XWR1"/>
<proteinExistence type="predicted"/>
<dbReference type="Pfam" id="PF25362">
    <property type="entry name" value="bPH_11"/>
    <property type="match status" value="1"/>
</dbReference>
<gene>
    <name evidence="2" type="ORF">SAMN05444320_102149</name>
</gene>
<organism evidence="2 3">
    <name type="scientific">Streptoalloteichus hindustanus</name>
    <dbReference type="NCBI Taxonomy" id="2017"/>
    <lineage>
        <taxon>Bacteria</taxon>
        <taxon>Bacillati</taxon>
        <taxon>Actinomycetota</taxon>
        <taxon>Actinomycetes</taxon>
        <taxon>Pseudonocardiales</taxon>
        <taxon>Pseudonocardiaceae</taxon>
        <taxon>Streptoalloteichus</taxon>
    </lineage>
</organism>
<dbReference type="InterPro" id="IPR057446">
    <property type="entry name" value="PH_bac"/>
</dbReference>
<dbReference type="STRING" id="2017.SAMN05444320_102149"/>
<dbReference type="RefSeq" id="WP_073480453.1">
    <property type="nucleotide sequence ID" value="NZ_FQVN01000002.1"/>
</dbReference>
<evidence type="ECO:0000313" key="3">
    <source>
        <dbReference type="Proteomes" id="UP000184501"/>
    </source>
</evidence>
<evidence type="ECO:0000259" key="1">
    <source>
        <dbReference type="Pfam" id="PF25362"/>
    </source>
</evidence>
<reference evidence="2 3" key="1">
    <citation type="submission" date="2016-11" db="EMBL/GenBank/DDBJ databases">
        <authorList>
            <person name="Jaros S."/>
            <person name="Januszkiewicz K."/>
            <person name="Wedrychowicz H."/>
        </authorList>
    </citation>
    <scope>NUCLEOTIDE SEQUENCE [LARGE SCALE GENOMIC DNA]</scope>
    <source>
        <strain evidence="2 3">DSM 44523</strain>
    </source>
</reference>
<evidence type="ECO:0000313" key="2">
    <source>
        <dbReference type="EMBL" id="SHE97786.1"/>
    </source>
</evidence>
<keyword evidence="3" id="KW-1185">Reference proteome</keyword>